<name>A0A2M8KE39_9BACT</name>
<dbReference type="EMBL" id="PFDW01000046">
    <property type="protein sequence ID" value="PJE58187.1"/>
    <property type="molecule type" value="Genomic_DNA"/>
</dbReference>
<dbReference type="InterPro" id="IPR013324">
    <property type="entry name" value="RNA_pol_sigma_r3/r4-like"/>
</dbReference>
<dbReference type="Gene3D" id="1.10.1740.10">
    <property type="match status" value="1"/>
</dbReference>
<evidence type="ECO:0000256" key="3">
    <source>
        <dbReference type="ARBA" id="ARBA00023082"/>
    </source>
</evidence>
<comment type="similarity">
    <text evidence="1">Belongs to the sigma-70 factor family. ECF subfamily.</text>
</comment>
<dbReference type="GO" id="GO:0003677">
    <property type="term" value="F:DNA binding"/>
    <property type="evidence" value="ECO:0007669"/>
    <property type="project" value="InterPro"/>
</dbReference>
<feature type="domain" description="RNA polymerase sigma-70 region 2" evidence="5">
    <location>
        <begin position="13"/>
        <end position="79"/>
    </location>
</feature>
<comment type="caution">
    <text evidence="7">The sequence shown here is derived from an EMBL/GenBank/DDBJ whole genome shotgun (WGS) entry which is preliminary data.</text>
</comment>
<evidence type="ECO:0000256" key="4">
    <source>
        <dbReference type="ARBA" id="ARBA00023163"/>
    </source>
</evidence>
<dbReference type="InterPro" id="IPR014284">
    <property type="entry name" value="RNA_pol_sigma-70_dom"/>
</dbReference>
<evidence type="ECO:0000256" key="2">
    <source>
        <dbReference type="ARBA" id="ARBA00023015"/>
    </source>
</evidence>
<dbReference type="SUPFAM" id="SSF88946">
    <property type="entry name" value="Sigma2 domain of RNA polymerase sigma factors"/>
    <property type="match status" value="1"/>
</dbReference>
<dbReference type="Proteomes" id="UP000231450">
    <property type="component" value="Unassembled WGS sequence"/>
</dbReference>
<dbReference type="Pfam" id="PF04542">
    <property type="entry name" value="Sigma70_r2"/>
    <property type="match status" value="1"/>
</dbReference>
<feature type="domain" description="RNA polymerase sigma factor 70 region 4 type 2" evidence="6">
    <location>
        <begin position="106"/>
        <end position="157"/>
    </location>
</feature>
<evidence type="ECO:0000313" key="8">
    <source>
        <dbReference type="Proteomes" id="UP000231450"/>
    </source>
</evidence>
<sequence length="164" mass="19010">MKSATRKKFIDSYDKYAIPIYRFVYLRVGNEQNAEDITSEVFLRCLGYLEGGHIVDNYRAFLYQTARNLVVDFYRQNGRIYNVPLEDAKQLDLSISIDKPIISKIEVESALRLLKDSYHEAIILYYLEDLSISEISQILERNEGAVRVIIHRALSALKQAISKQ</sequence>
<accession>A0A2M8KE39</accession>
<keyword evidence="3" id="KW-0731">Sigma factor</keyword>
<dbReference type="SUPFAM" id="SSF88659">
    <property type="entry name" value="Sigma3 and sigma4 domains of RNA polymerase sigma factors"/>
    <property type="match status" value="1"/>
</dbReference>
<evidence type="ECO:0000259" key="5">
    <source>
        <dbReference type="Pfam" id="PF04542"/>
    </source>
</evidence>
<keyword evidence="2" id="KW-0805">Transcription regulation</keyword>
<dbReference type="InterPro" id="IPR013249">
    <property type="entry name" value="RNA_pol_sigma70_r4_t2"/>
</dbReference>
<evidence type="ECO:0000259" key="6">
    <source>
        <dbReference type="Pfam" id="PF08281"/>
    </source>
</evidence>
<evidence type="ECO:0000313" key="7">
    <source>
        <dbReference type="EMBL" id="PJE58187.1"/>
    </source>
</evidence>
<reference evidence="8" key="1">
    <citation type="submission" date="2017-09" db="EMBL/GenBank/DDBJ databases">
        <title>Depth-based differentiation of microbial function through sediment-hosted aquifers and enrichment of novel symbionts in the deep terrestrial subsurface.</title>
        <authorList>
            <person name="Probst A.J."/>
            <person name="Ladd B."/>
            <person name="Jarett J.K."/>
            <person name="Geller-Mcgrath D.E."/>
            <person name="Sieber C.M.K."/>
            <person name="Emerson J.B."/>
            <person name="Anantharaman K."/>
            <person name="Thomas B.C."/>
            <person name="Malmstrom R."/>
            <person name="Stieglmeier M."/>
            <person name="Klingl A."/>
            <person name="Woyke T."/>
            <person name="Ryan C.M."/>
            <person name="Banfield J.F."/>
        </authorList>
    </citation>
    <scope>NUCLEOTIDE SEQUENCE [LARGE SCALE GENOMIC DNA]</scope>
</reference>
<dbReference type="PANTHER" id="PTHR43133">
    <property type="entry name" value="RNA POLYMERASE ECF-TYPE SIGMA FACTO"/>
    <property type="match status" value="1"/>
</dbReference>
<dbReference type="PANTHER" id="PTHR43133:SF57">
    <property type="entry name" value="RNA POLYMERASE SIGMA-70 FACTOR"/>
    <property type="match status" value="1"/>
</dbReference>
<proteinExistence type="inferred from homology"/>
<dbReference type="Gene3D" id="1.10.10.10">
    <property type="entry name" value="Winged helix-like DNA-binding domain superfamily/Winged helix DNA-binding domain"/>
    <property type="match status" value="1"/>
</dbReference>
<organism evidence="7 8">
    <name type="scientific">Candidatus Portnoybacteria bacterium CG10_big_fil_rev_8_21_14_0_10_36_7</name>
    <dbReference type="NCBI Taxonomy" id="1974812"/>
    <lineage>
        <taxon>Bacteria</taxon>
        <taxon>Candidatus Portnoyibacteriota</taxon>
    </lineage>
</organism>
<gene>
    <name evidence="7" type="ORF">COU81_02140</name>
</gene>
<dbReference type="NCBIfam" id="TIGR02937">
    <property type="entry name" value="sigma70-ECF"/>
    <property type="match status" value="1"/>
</dbReference>
<dbReference type="GO" id="GO:0016987">
    <property type="term" value="F:sigma factor activity"/>
    <property type="evidence" value="ECO:0007669"/>
    <property type="project" value="UniProtKB-KW"/>
</dbReference>
<evidence type="ECO:0000256" key="1">
    <source>
        <dbReference type="ARBA" id="ARBA00010641"/>
    </source>
</evidence>
<dbReference type="GO" id="GO:0006352">
    <property type="term" value="P:DNA-templated transcription initiation"/>
    <property type="evidence" value="ECO:0007669"/>
    <property type="project" value="InterPro"/>
</dbReference>
<dbReference type="CDD" id="cd06171">
    <property type="entry name" value="Sigma70_r4"/>
    <property type="match status" value="1"/>
</dbReference>
<dbReference type="Pfam" id="PF08281">
    <property type="entry name" value="Sigma70_r4_2"/>
    <property type="match status" value="1"/>
</dbReference>
<dbReference type="AlphaFoldDB" id="A0A2M8KE39"/>
<dbReference type="InterPro" id="IPR036388">
    <property type="entry name" value="WH-like_DNA-bd_sf"/>
</dbReference>
<evidence type="ECO:0008006" key="9">
    <source>
        <dbReference type="Google" id="ProtNLM"/>
    </source>
</evidence>
<protein>
    <recommendedName>
        <fullName evidence="9">RNA polymerase subunit sigma-24</fullName>
    </recommendedName>
</protein>
<dbReference type="InterPro" id="IPR039425">
    <property type="entry name" value="RNA_pol_sigma-70-like"/>
</dbReference>
<keyword evidence="4" id="KW-0804">Transcription</keyword>
<dbReference type="InterPro" id="IPR013325">
    <property type="entry name" value="RNA_pol_sigma_r2"/>
</dbReference>
<dbReference type="InterPro" id="IPR007627">
    <property type="entry name" value="RNA_pol_sigma70_r2"/>
</dbReference>